<keyword evidence="2" id="KW-1185">Reference proteome</keyword>
<comment type="caution">
    <text evidence="1">The sequence shown here is derived from an EMBL/GenBank/DDBJ whole genome shotgun (WGS) entry which is preliminary data.</text>
</comment>
<reference evidence="1 2" key="1">
    <citation type="submission" date="2021-05" db="EMBL/GenBank/DDBJ databases">
        <title>Aequorivita echinoideorum JCM 30378 genome.</title>
        <authorList>
            <person name="Zhang H."/>
            <person name="Li C."/>
        </authorList>
    </citation>
    <scope>NUCLEOTIDE SEQUENCE [LARGE SCALE GENOMIC DNA]</scope>
    <source>
        <strain evidence="1 2">JCM30378</strain>
    </source>
</reference>
<dbReference type="CDD" id="cd16377">
    <property type="entry name" value="23S_rRNA_IVP_like"/>
    <property type="match status" value="1"/>
</dbReference>
<evidence type="ECO:0000313" key="2">
    <source>
        <dbReference type="Proteomes" id="UP001297092"/>
    </source>
</evidence>
<dbReference type="RefSeq" id="WP_214111815.1">
    <property type="nucleotide sequence ID" value="NZ_JAHCTB010000001.1"/>
</dbReference>
<dbReference type="SUPFAM" id="SSF158446">
    <property type="entry name" value="IVS-encoded protein-like"/>
    <property type="match status" value="1"/>
</dbReference>
<dbReference type="PANTHER" id="PTHR38471:SF2">
    <property type="entry name" value="FOUR HELIX BUNDLE PROTEIN"/>
    <property type="match status" value="1"/>
</dbReference>
<dbReference type="Pfam" id="PF05635">
    <property type="entry name" value="23S_rRNA_IVP"/>
    <property type="match status" value="1"/>
</dbReference>
<dbReference type="InterPro" id="IPR012657">
    <property type="entry name" value="23S_rRNA-intervening_sequence"/>
</dbReference>
<accession>A0ABS5S161</accession>
<dbReference type="Proteomes" id="UP001297092">
    <property type="component" value="Unassembled WGS sequence"/>
</dbReference>
<proteinExistence type="predicted"/>
<dbReference type="InterPro" id="IPR036583">
    <property type="entry name" value="23S_rRNA_IVS_sf"/>
</dbReference>
<sequence>MGSVKSYKELIVWQKAIKLVKEIYLLTNSFPEDEKYGLVSQMRRSVVSVPSNIAEGWGRMSKKSYILFLRTARGSLFELETQIIISAELNFFTNTKNIESLIIEISKMLNALIKSLNERE</sequence>
<evidence type="ECO:0000313" key="1">
    <source>
        <dbReference type="EMBL" id="MBT0606946.1"/>
    </source>
</evidence>
<name>A0ABS5S161_9FLAO</name>
<dbReference type="EMBL" id="JAHCTB010000001">
    <property type="protein sequence ID" value="MBT0606946.1"/>
    <property type="molecule type" value="Genomic_DNA"/>
</dbReference>
<dbReference type="NCBIfam" id="NF008911">
    <property type="entry name" value="PRK12275.1-2"/>
    <property type="match status" value="1"/>
</dbReference>
<organism evidence="1 2">
    <name type="scientific">Aequorivita echinoideorum</name>
    <dbReference type="NCBI Taxonomy" id="1549647"/>
    <lineage>
        <taxon>Bacteria</taxon>
        <taxon>Pseudomonadati</taxon>
        <taxon>Bacteroidota</taxon>
        <taxon>Flavobacteriia</taxon>
        <taxon>Flavobacteriales</taxon>
        <taxon>Flavobacteriaceae</taxon>
        <taxon>Aequorivita</taxon>
    </lineage>
</organism>
<gene>
    <name evidence="1" type="ORF">KIV10_02010</name>
</gene>
<dbReference type="PANTHER" id="PTHR38471">
    <property type="entry name" value="FOUR HELIX BUNDLE PROTEIN"/>
    <property type="match status" value="1"/>
</dbReference>
<dbReference type="NCBIfam" id="TIGR02436">
    <property type="entry name" value="four helix bundle protein"/>
    <property type="match status" value="1"/>
</dbReference>
<protein>
    <submittedName>
        <fullName evidence="1">Four helix bundle protein</fullName>
    </submittedName>
</protein>
<dbReference type="Gene3D" id="1.20.1440.60">
    <property type="entry name" value="23S rRNA-intervening sequence"/>
    <property type="match status" value="1"/>
</dbReference>